<feature type="compositionally biased region" description="Basic and acidic residues" evidence="8">
    <location>
        <begin position="613"/>
        <end position="626"/>
    </location>
</feature>
<dbReference type="Pfam" id="PF09494">
    <property type="entry name" value="Slx4"/>
    <property type="match status" value="1"/>
</dbReference>
<feature type="compositionally biased region" description="Low complexity" evidence="8">
    <location>
        <begin position="944"/>
        <end position="958"/>
    </location>
</feature>
<feature type="region of interest" description="Disordered" evidence="8">
    <location>
        <begin position="586"/>
        <end position="674"/>
    </location>
</feature>
<dbReference type="PANTHER" id="PTHR21541">
    <property type="entry name" value="BTB POZ DOMAIN CONTAINING 12"/>
    <property type="match status" value="1"/>
</dbReference>
<evidence type="ECO:0000256" key="2">
    <source>
        <dbReference type="ARBA" id="ARBA00006661"/>
    </source>
</evidence>
<dbReference type="GO" id="GO:0033557">
    <property type="term" value="C:Slx1-Slx4 complex"/>
    <property type="evidence" value="ECO:0007669"/>
    <property type="project" value="InterPro"/>
</dbReference>
<keyword evidence="3" id="KW-0227">DNA damage</keyword>
<comment type="similarity">
    <text evidence="2">Belongs to the SLX4 family.</text>
</comment>
<evidence type="ECO:0000256" key="5">
    <source>
        <dbReference type="ARBA" id="ARBA00023204"/>
    </source>
</evidence>
<dbReference type="AlphaFoldDB" id="A0A9P0BZD9"/>
<evidence type="ECO:0000313" key="10">
    <source>
        <dbReference type="Proteomes" id="UP001154114"/>
    </source>
</evidence>
<feature type="compositionally biased region" description="Basic residues" evidence="8">
    <location>
        <begin position="36"/>
        <end position="49"/>
    </location>
</feature>
<keyword evidence="5" id="KW-0234">DNA repair</keyword>
<dbReference type="InterPro" id="IPR018574">
    <property type="entry name" value="Structure-sp_endonuc_su_Slx4"/>
</dbReference>
<dbReference type="GO" id="GO:0000712">
    <property type="term" value="P:resolution of meiotic recombination intermediates"/>
    <property type="evidence" value="ECO:0007669"/>
    <property type="project" value="TreeGrafter"/>
</dbReference>
<keyword evidence="10" id="KW-1185">Reference proteome</keyword>
<proteinExistence type="inferred from homology"/>
<dbReference type="OrthoDB" id="5576441at2759"/>
<sequence>MSLENVRSKYFVEKPAMDESLSDFQESKPSCAGPKPVKKQTKKRTKRIKGQKDIRTALKGKKNELVAYAKDFDTVCKKSGLDVDSEQLQLAIALSKSLQTESENTVDYPEPLPTQARVAKIRKTLQEYGFKVPEAKITNKKTRKLRKHYKLLTITEEERHQIVSGKYSEVLLSNLNANISLGHNNINTGDISFDLFDIATNIPYEYIKDSTIFYVDSLLEKSTTTGSLLRDWAEIPGRPVSPKLVDTEMMTTVIDCSQDELDIVLSGPIKAAREIMATNRIKMAPKRDIHKVAIDNNEDIEDGDVNEADYKTDGFKNTGNVVEVTDMQSSVKELEIIDAHNPTTYRSCSPDIFDEELSSVLETSKPIIIESQEHKTKVFADNYMDLTECANAISQKSVNFSLSQNKTKRKSNDFMEMTECIAGSSQPILEASQEIDLTQSPENKTIENHDVSNNKGDNLSFNQDKQNSFSLEGDETCIANNEQTDKLHKESEDIDLTQSSSTDENDVKVAEVKSTESMDLTQSSNSNDIDDLPLVSLSNTQSEVSLNDTIIVNEEEYIAAINKSKKSFVFGVVNNKISEILDVSEDAKNATERSDRSIKENTEKSPNSSVFEEYQHEHSGSSDIAHDSNILDEDVSAHDISKESDDIDLTQSSGDSGDNLKSFPNNSSLGKRNGVSIDYDEIDSSSIRTSLNQSQQKNIDATESVMVDLEIVDDNGPEINSSQNSEVFNISDKELDYSLHQSRHEIHRDNFDFGGISILDNITKIGSFRQSTNNARISNIQKDCTMSDSFLPEVKIKKSIIKVASPESNKPFPEIPNNVAEDIFNSKSEEISIRTPKNSEYVIKTNNVTPMADYESMSTPQMNKELDKYGLKPFKRKRAIKILTHLYNQTHPTIQQLVDEEEPSPKKPRKETITHHFSQKKLSISPLGSPKRKEKEHQLLNTVPSTKKFASPSKSPSKALKKTDKKGSIVEPCGYVDNVNVCYEVTSEVVIKGVECDPEDWVFQKREKAKLHSCRVPLHIAFHNYVSSRRDLREAILKYEPVNIDVIHKDLVSYGHRYDPKDLLKYLDKKCITVKTADNNSRNNKR</sequence>
<evidence type="ECO:0000256" key="3">
    <source>
        <dbReference type="ARBA" id="ARBA00022763"/>
    </source>
</evidence>
<reference evidence="9" key="1">
    <citation type="submission" date="2021-12" db="EMBL/GenBank/DDBJ databases">
        <authorList>
            <person name="King R."/>
        </authorList>
    </citation>
    <scope>NUCLEOTIDE SEQUENCE</scope>
</reference>
<feature type="region of interest" description="Disordered" evidence="8">
    <location>
        <begin position="894"/>
        <end position="963"/>
    </location>
</feature>
<evidence type="ECO:0000256" key="1">
    <source>
        <dbReference type="ARBA" id="ARBA00004123"/>
    </source>
</evidence>
<dbReference type="CDD" id="cd22999">
    <property type="entry name" value="SAP_SLX4"/>
    <property type="match status" value="1"/>
</dbReference>
<feature type="compositionally biased region" description="Basic and acidic residues" evidence="8">
    <location>
        <begin position="635"/>
        <end position="644"/>
    </location>
</feature>
<dbReference type="GO" id="GO:0006281">
    <property type="term" value="P:DNA repair"/>
    <property type="evidence" value="ECO:0007669"/>
    <property type="project" value="UniProtKB-KW"/>
</dbReference>
<protein>
    <recommendedName>
        <fullName evidence="7">Structure-specific endonuclease subunit SLX4</fullName>
    </recommendedName>
</protein>
<dbReference type="EMBL" id="LR824028">
    <property type="protein sequence ID" value="CAH0598273.1"/>
    <property type="molecule type" value="Genomic_DNA"/>
</dbReference>
<feature type="region of interest" description="Disordered" evidence="8">
    <location>
        <begin position="19"/>
        <end position="51"/>
    </location>
</feature>
<feature type="region of interest" description="Disordered" evidence="8">
    <location>
        <begin position="487"/>
        <end position="507"/>
    </location>
</feature>
<evidence type="ECO:0000256" key="6">
    <source>
        <dbReference type="ARBA" id="ARBA00023242"/>
    </source>
</evidence>
<evidence type="ECO:0000313" key="9">
    <source>
        <dbReference type="EMBL" id="CAH0598273.1"/>
    </source>
</evidence>
<dbReference type="PANTHER" id="PTHR21541:SF3">
    <property type="entry name" value="STRUCTURE-SPECIFIC ENDONUCLEASE SUBUNIT SLX4"/>
    <property type="match status" value="1"/>
</dbReference>
<accession>A0A9P0BZD9</accession>
<evidence type="ECO:0000256" key="8">
    <source>
        <dbReference type="SAM" id="MobiDB-lite"/>
    </source>
</evidence>
<organism evidence="9 10">
    <name type="scientific">Chrysodeixis includens</name>
    <name type="common">Soybean looper</name>
    <name type="synonym">Pseudoplusia includens</name>
    <dbReference type="NCBI Taxonomy" id="689277"/>
    <lineage>
        <taxon>Eukaryota</taxon>
        <taxon>Metazoa</taxon>
        <taxon>Ecdysozoa</taxon>
        <taxon>Arthropoda</taxon>
        <taxon>Hexapoda</taxon>
        <taxon>Insecta</taxon>
        <taxon>Pterygota</taxon>
        <taxon>Neoptera</taxon>
        <taxon>Endopterygota</taxon>
        <taxon>Lepidoptera</taxon>
        <taxon>Glossata</taxon>
        <taxon>Ditrysia</taxon>
        <taxon>Noctuoidea</taxon>
        <taxon>Noctuidae</taxon>
        <taxon>Plusiinae</taxon>
        <taxon>Chrysodeixis</taxon>
    </lineage>
</organism>
<feature type="region of interest" description="Disordered" evidence="8">
    <location>
        <begin position="438"/>
        <end position="465"/>
    </location>
</feature>
<evidence type="ECO:0000256" key="7">
    <source>
        <dbReference type="ARBA" id="ARBA00029496"/>
    </source>
</evidence>
<dbReference type="GO" id="GO:0006260">
    <property type="term" value="P:DNA replication"/>
    <property type="evidence" value="ECO:0007669"/>
    <property type="project" value="InterPro"/>
</dbReference>
<name>A0A9P0BZD9_CHRIL</name>
<feature type="compositionally biased region" description="Polar residues" evidence="8">
    <location>
        <begin position="453"/>
        <end position="465"/>
    </location>
</feature>
<comment type="subcellular location">
    <subcellularLocation>
        <location evidence="1">Nucleus</location>
    </subcellularLocation>
</comment>
<keyword evidence="4" id="KW-0233">DNA recombination</keyword>
<evidence type="ECO:0000256" key="4">
    <source>
        <dbReference type="ARBA" id="ARBA00023172"/>
    </source>
</evidence>
<gene>
    <name evidence="9" type="ORF">CINC_LOCUS8111</name>
</gene>
<keyword evidence="6" id="KW-0539">Nucleus</keyword>
<feature type="compositionally biased region" description="Basic and acidic residues" evidence="8">
    <location>
        <begin position="586"/>
        <end position="603"/>
    </location>
</feature>
<dbReference type="Proteomes" id="UP001154114">
    <property type="component" value="Chromosome 25"/>
</dbReference>